<evidence type="ECO:0000256" key="3">
    <source>
        <dbReference type="ARBA" id="ARBA00029741"/>
    </source>
</evidence>
<evidence type="ECO:0000256" key="5">
    <source>
        <dbReference type="PIRSR" id="PIRSR036894-1"/>
    </source>
</evidence>
<evidence type="ECO:0000259" key="7">
    <source>
        <dbReference type="Pfam" id="PF20511"/>
    </source>
</evidence>
<dbReference type="InterPro" id="IPR046457">
    <property type="entry name" value="PMI_typeI_cat"/>
</dbReference>
<proteinExistence type="predicted"/>
<organism evidence="9 10">
    <name type="scientific">Gimesia fumaroli</name>
    <dbReference type="NCBI Taxonomy" id="2527976"/>
    <lineage>
        <taxon>Bacteria</taxon>
        <taxon>Pseudomonadati</taxon>
        <taxon>Planctomycetota</taxon>
        <taxon>Planctomycetia</taxon>
        <taxon>Planctomycetales</taxon>
        <taxon>Planctomycetaceae</taxon>
        <taxon>Gimesia</taxon>
    </lineage>
</organism>
<keyword evidence="2 5" id="KW-0862">Zinc</keyword>
<feature type="binding site" evidence="5">
    <location>
        <position position="186"/>
    </location>
    <ligand>
        <name>Zn(2+)</name>
        <dbReference type="ChEBI" id="CHEBI:29105"/>
    </ligand>
</feature>
<dbReference type="OrthoDB" id="9808275at2"/>
<feature type="binding site" evidence="5">
    <location>
        <position position="128"/>
    </location>
    <ligand>
        <name>Zn(2+)</name>
        <dbReference type="ChEBI" id="CHEBI:29105"/>
    </ligand>
</feature>
<feature type="domain" description="Mannose-6-phosphate isomerase cupin" evidence="8">
    <location>
        <begin position="253"/>
        <end position="327"/>
    </location>
</feature>
<dbReference type="Pfam" id="PF21621">
    <property type="entry name" value="MPI_cupin_dom"/>
    <property type="match status" value="1"/>
</dbReference>
<dbReference type="EMBL" id="CP037452">
    <property type="protein sequence ID" value="QDV50230.1"/>
    <property type="molecule type" value="Genomic_DNA"/>
</dbReference>
<dbReference type="PANTHER" id="PTHR42742">
    <property type="entry name" value="TRANSCRIPTIONAL REPRESSOR MPRA"/>
    <property type="match status" value="1"/>
</dbReference>
<dbReference type="KEGG" id="gfm:Enr17x_22680"/>
<name>A0A518IB20_9PLAN</name>
<dbReference type="InterPro" id="IPR051804">
    <property type="entry name" value="Carb_Metab_Reg_Kinase/Isom"/>
</dbReference>
<feature type="active site" evidence="6">
    <location>
        <position position="206"/>
    </location>
</feature>
<evidence type="ECO:0000256" key="1">
    <source>
        <dbReference type="ARBA" id="ARBA00022723"/>
    </source>
</evidence>
<accession>A0A518IB20</accession>
<dbReference type="RefSeq" id="WP_145308587.1">
    <property type="nucleotide sequence ID" value="NZ_CP037452.1"/>
</dbReference>
<dbReference type="PANTHER" id="PTHR42742:SF3">
    <property type="entry name" value="FRUCTOKINASE"/>
    <property type="match status" value="1"/>
</dbReference>
<evidence type="ECO:0000256" key="6">
    <source>
        <dbReference type="PIRSR" id="PIRSR036894-2"/>
    </source>
</evidence>
<dbReference type="GO" id="GO:0004476">
    <property type="term" value="F:mannose-6-phosphate isomerase activity"/>
    <property type="evidence" value="ECO:0007669"/>
    <property type="project" value="InterPro"/>
</dbReference>
<sequence length="333" mass="36962">MSLQEVQSTATLLPLEFTPLLKRTRWGGERLGTQLHKLIGVEGDYGESWELSDHPQALTPIAGGEYAGWTLSQLIQKNPDALYGTGKYFSTFPLLIKFIDATDRLSLQVHPGDSEQLNFDAARSGKSEAWVILDAVEGSCIYAGLKPGITETELRQHLEQGIVETCLHRYSVKKGDCVYIPAGTLHAIGEGVLLAEVQQTSDVTYRLFDWHRLDQSGNPRPLHIENAFDCIDFERGPVDLLQPQKRSVGTHQIEDLLESEHFTIRRHHSASSFPLKSLNQPQILVVLEGAGQLDCSAETYELFQGKTLLIPASASDCQIHVDGEMTFLEVVPT</sequence>
<reference evidence="9 10" key="1">
    <citation type="submission" date="2019-03" db="EMBL/GenBank/DDBJ databases">
        <title>Deep-cultivation of Planctomycetes and their phenomic and genomic characterization uncovers novel biology.</title>
        <authorList>
            <person name="Wiegand S."/>
            <person name="Jogler M."/>
            <person name="Boedeker C."/>
            <person name="Pinto D."/>
            <person name="Vollmers J."/>
            <person name="Rivas-Marin E."/>
            <person name="Kohn T."/>
            <person name="Peeters S.H."/>
            <person name="Heuer A."/>
            <person name="Rast P."/>
            <person name="Oberbeckmann S."/>
            <person name="Bunk B."/>
            <person name="Jeske O."/>
            <person name="Meyerdierks A."/>
            <person name="Storesund J.E."/>
            <person name="Kallscheuer N."/>
            <person name="Luecker S."/>
            <person name="Lage O.M."/>
            <person name="Pohl T."/>
            <person name="Merkel B.J."/>
            <person name="Hornburger P."/>
            <person name="Mueller R.-W."/>
            <person name="Bruemmer F."/>
            <person name="Labrenz M."/>
            <person name="Spormann A.M."/>
            <person name="Op den Camp H."/>
            <person name="Overmann J."/>
            <person name="Amann R."/>
            <person name="Jetten M.S.M."/>
            <person name="Mascher T."/>
            <person name="Medema M.H."/>
            <person name="Devos D.P."/>
            <person name="Kaster A.-K."/>
            <person name="Ovreas L."/>
            <person name="Rohde M."/>
            <person name="Galperin M.Y."/>
            <person name="Jogler C."/>
        </authorList>
    </citation>
    <scope>NUCLEOTIDE SEQUENCE [LARGE SCALE GENOMIC DNA]</scope>
    <source>
        <strain evidence="9 10">Enr17</strain>
    </source>
</reference>
<dbReference type="PIRSF" id="PIRSF036894">
    <property type="entry name" value="PMI_Firm_short"/>
    <property type="match status" value="1"/>
</dbReference>
<dbReference type="SUPFAM" id="SSF51182">
    <property type="entry name" value="RmlC-like cupins"/>
    <property type="match status" value="1"/>
</dbReference>
<evidence type="ECO:0000256" key="2">
    <source>
        <dbReference type="ARBA" id="ARBA00022833"/>
    </source>
</evidence>
<dbReference type="GO" id="GO:0005975">
    <property type="term" value="P:carbohydrate metabolic process"/>
    <property type="evidence" value="ECO:0007669"/>
    <property type="project" value="InterPro"/>
</dbReference>
<evidence type="ECO:0000259" key="8">
    <source>
        <dbReference type="Pfam" id="PF21621"/>
    </source>
</evidence>
<dbReference type="GO" id="GO:0008270">
    <property type="term" value="F:zinc ion binding"/>
    <property type="evidence" value="ECO:0007669"/>
    <property type="project" value="InterPro"/>
</dbReference>
<dbReference type="AlphaFoldDB" id="A0A518IB20"/>
<dbReference type="InterPro" id="IPR014710">
    <property type="entry name" value="RmlC-like_jellyroll"/>
</dbReference>
<protein>
    <recommendedName>
        <fullName evidence="3">Phosphohexomutase</fullName>
    </recommendedName>
    <alternativeName>
        <fullName evidence="4">Phosphomannose isomerase</fullName>
    </alternativeName>
</protein>
<dbReference type="Pfam" id="PF20511">
    <property type="entry name" value="PMI_typeI_cat"/>
    <property type="match status" value="1"/>
</dbReference>
<comment type="cofactor">
    <cofactor evidence="5">
        <name>Zn(2+)</name>
        <dbReference type="ChEBI" id="CHEBI:29105"/>
    </cofactor>
    <text evidence="5">Binds 1 zinc ion per subunit.</text>
</comment>
<keyword evidence="9" id="KW-0413">Isomerase</keyword>
<dbReference type="InterPro" id="IPR049071">
    <property type="entry name" value="MPI_cupin_dom"/>
</dbReference>
<keyword evidence="10" id="KW-1185">Reference proteome</keyword>
<dbReference type="InterPro" id="IPR014628">
    <property type="entry name" value="Man6P_isomerase_Firm_short"/>
</dbReference>
<dbReference type="InterPro" id="IPR011051">
    <property type="entry name" value="RmlC_Cupin_sf"/>
</dbReference>
<dbReference type="CDD" id="cd07010">
    <property type="entry name" value="cupin_PMI_type_I_N_bac"/>
    <property type="match status" value="1"/>
</dbReference>
<evidence type="ECO:0000313" key="10">
    <source>
        <dbReference type="Proteomes" id="UP000318313"/>
    </source>
</evidence>
<gene>
    <name evidence="9" type="primary">gmuF</name>
    <name evidence="9" type="ORF">Enr17x_22680</name>
</gene>
<feature type="binding site" evidence="5">
    <location>
        <position position="110"/>
    </location>
    <ligand>
        <name>Zn(2+)</name>
        <dbReference type="ChEBI" id="CHEBI:29105"/>
    </ligand>
</feature>
<keyword evidence="1 5" id="KW-0479">Metal-binding</keyword>
<dbReference type="Gene3D" id="2.60.120.10">
    <property type="entry name" value="Jelly Rolls"/>
    <property type="match status" value="2"/>
</dbReference>
<evidence type="ECO:0000256" key="4">
    <source>
        <dbReference type="ARBA" id="ARBA00030762"/>
    </source>
</evidence>
<dbReference type="Proteomes" id="UP000318313">
    <property type="component" value="Chromosome"/>
</dbReference>
<feature type="domain" description="Phosphomannose isomerase type I catalytic" evidence="7">
    <location>
        <begin position="21"/>
        <end position="118"/>
    </location>
</feature>
<evidence type="ECO:0000313" key="9">
    <source>
        <dbReference type="EMBL" id="QDV50230.1"/>
    </source>
</evidence>